<keyword evidence="1" id="KW-0677">Repeat</keyword>
<dbReference type="Pfam" id="PF24883">
    <property type="entry name" value="NPHP3_N"/>
    <property type="match status" value="1"/>
</dbReference>
<dbReference type="InParanoid" id="W3XGD4"/>
<dbReference type="HOGENOM" id="CLU_754606_0_0_1"/>
<dbReference type="AlphaFoldDB" id="W3XGD4"/>
<keyword evidence="4" id="KW-1185">Reference proteome</keyword>
<reference evidence="4" key="1">
    <citation type="journal article" date="2015" name="BMC Genomics">
        <title>Genomic and transcriptomic analysis of the endophytic fungus Pestalotiopsis fici reveals its lifestyle and high potential for synthesis of natural products.</title>
        <authorList>
            <person name="Wang X."/>
            <person name="Zhang X."/>
            <person name="Liu L."/>
            <person name="Xiang M."/>
            <person name="Wang W."/>
            <person name="Sun X."/>
            <person name="Che Y."/>
            <person name="Guo L."/>
            <person name="Liu G."/>
            <person name="Guo L."/>
            <person name="Wang C."/>
            <person name="Yin W.B."/>
            <person name="Stadler M."/>
            <person name="Zhang X."/>
            <person name="Liu X."/>
        </authorList>
    </citation>
    <scope>NUCLEOTIDE SEQUENCE [LARGE SCALE GENOMIC DNA]</scope>
    <source>
        <strain evidence="4">W106-1 / CGMCC3.15140</strain>
    </source>
</reference>
<dbReference type="OrthoDB" id="5419927at2759"/>
<dbReference type="PANTHER" id="PTHR40619:SF3">
    <property type="entry name" value="FUNGAL STAND N-TERMINAL GOODBYE DOMAIN-CONTAINING PROTEIN"/>
    <property type="match status" value="1"/>
</dbReference>
<gene>
    <name evidence="3" type="ORF">PFICI_03120</name>
</gene>
<evidence type="ECO:0000256" key="1">
    <source>
        <dbReference type="ARBA" id="ARBA00022737"/>
    </source>
</evidence>
<dbReference type="RefSeq" id="XP_007829892.1">
    <property type="nucleotide sequence ID" value="XM_007831701.1"/>
</dbReference>
<dbReference type="GeneID" id="19268133"/>
<sequence>MGRKEQARSNQTIQEYFDLMAHRYLELLQNMRVMRSFIDTLKSDSKVIEAAYNDVKRLPENERPVAYHLEPRTSLLDSIQKPKVRPSQARKDLLRQLDYDREITRHDVASNYQIGPTLSKDEQERCLHAIKSFTFTQWMQSERSSVLVINGNGTGSGSRRSGLSFLCARLIYSLDQIRFGGKPTSGNITRPEIVPIHFFCGEHLHNDTSESWESPSGVANSLLVQLVSQCQDVDVSRLPSSRYLDVNDANVKDGLGLLRLLMKQLPSHFIVFCIVDALSFYANNDQASKAAQRLVAGLISIAQASKTGRKSRAIFKLLLTAPSRLRTTEVGELSQEQILNIPKTLPGKGGLTTMKWDRMLQQHLKKV</sequence>
<feature type="domain" description="Nephrocystin 3-like N-terminal" evidence="2">
    <location>
        <begin position="127"/>
        <end position="281"/>
    </location>
</feature>
<organism evidence="3 4">
    <name type="scientific">Pestalotiopsis fici (strain W106-1 / CGMCC3.15140)</name>
    <dbReference type="NCBI Taxonomy" id="1229662"/>
    <lineage>
        <taxon>Eukaryota</taxon>
        <taxon>Fungi</taxon>
        <taxon>Dikarya</taxon>
        <taxon>Ascomycota</taxon>
        <taxon>Pezizomycotina</taxon>
        <taxon>Sordariomycetes</taxon>
        <taxon>Xylariomycetidae</taxon>
        <taxon>Amphisphaeriales</taxon>
        <taxon>Sporocadaceae</taxon>
        <taxon>Pestalotiopsis</taxon>
    </lineage>
</organism>
<dbReference type="eggNOG" id="ENOG502RVCS">
    <property type="taxonomic scope" value="Eukaryota"/>
</dbReference>
<evidence type="ECO:0000313" key="3">
    <source>
        <dbReference type="EMBL" id="ETS85095.1"/>
    </source>
</evidence>
<name>W3XGD4_PESFW</name>
<dbReference type="OMA" id="NDTSESW"/>
<proteinExistence type="predicted"/>
<dbReference type="PANTHER" id="PTHR40619">
    <property type="entry name" value="FUNGAL STAND N-TERMINAL GOODBYE DOMAIN-CONTAINING PROTEIN"/>
    <property type="match status" value="1"/>
</dbReference>
<evidence type="ECO:0000313" key="4">
    <source>
        <dbReference type="Proteomes" id="UP000030651"/>
    </source>
</evidence>
<dbReference type="EMBL" id="KI912110">
    <property type="protein sequence ID" value="ETS85095.1"/>
    <property type="molecule type" value="Genomic_DNA"/>
</dbReference>
<dbReference type="KEGG" id="pfy:PFICI_03120"/>
<evidence type="ECO:0000259" key="2">
    <source>
        <dbReference type="Pfam" id="PF24883"/>
    </source>
</evidence>
<dbReference type="InterPro" id="IPR056884">
    <property type="entry name" value="NPHP3-like_N"/>
</dbReference>
<protein>
    <recommendedName>
        <fullName evidence="2">Nephrocystin 3-like N-terminal domain-containing protein</fullName>
    </recommendedName>
</protein>
<accession>W3XGD4</accession>
<dbReference type="Proteomes" id="UP000030651">
    <property type="component" value="Unassembled WGS sequence"/>
</dbReference>